<name>A0A6V8LLC4_9ACTN</name>
<evidence type="ECO:0000313" key="5">
    <source>
        <dbReference type="EMBL" id="GFJ94976.1"/>
    </source>
</evidence>
<gene>
    <name evidence="5" type="ORF">Prum_086180</name>
</gene>
<evidence type="ECO:0000259" key="4">
    <source>
        <dbReference type="Pfam" id="PF13439"/>
    </source>
</evidence>
<reference evidence="5 6" key="2">
    <citation type="submission" date="2020-03" db="EMBL/GenBank/DDBJ databases">
        <authorList>
            <person name="Ichikawa N."/>
            <person name="Kimura A."/>
            <person name="Kitahashi Y."/>
            <person name="Uohara A."/>
        </authorList>
    </citation>
    <scope>NUCLEOTIDE SEQUENCE [LARGE SCALE GENOMIC DNA]</scope>
    <source>
        <strain evidence="5 6">NBRC 108638</strain>
    </source>
</reference>
<reference evidence="5 6" key="1">
    <citation type="submission" date="2020-03" db="EMBL/GenBank/DDBJ databases">
        <title>Whole genome shotgun sequence of Phytohabitans rumicis NBRC 108638.</title>
        <authorList>
            <person name="Komaki H."/>
            <person name="Tamura T."/>
        </authorList>
    </citation>
    <scope>NUCLEOTIDE SEQUENCE [LARGE SCALE GENOMIC DNA]</scope>
    <source>
        <strain evidence="5 6">NBRC 108638</strain>
    </source>
</reference>
<organism evidence="5 6">
    <name type="scientific">Phytohabitans rumicis</name>
    <dbReference type="NCBI Taxonomy" id="1076125"/>
    <lineage>
        <taxon>Bacteria</taxon>
        <taxon>Bacillati</taxon>
        <taxon>Actinomycetota</taxon>
        <taxon>Actinomycetes</taxon>
        <taxon>Micromonosporales</taxon>
        <taxon>Micromonosporaceae</taxon>
    </lineage>
</organism>
<dbReference type="EMBL" id="BLPG01000001">
    <property type="protein sequence ID" value="GFJ94976.1"/>
    <property type="molecule type" value="Genomic_DNA"/>
</dbReference>
<dbReference type="Pfam" id="PF13439">
    <property type="entry name" value="Glyco_transf_4"/>
    <property type="match status" value="1"/>
</dbReference>
<dbReference type="RefSeq" id="WP_371871337.1">
    <property type="nucleotide sequence ID" value="NZ_BAABJB010000064.1"/>
</dbReference>
<dbReference type="PANTHER" id="PTHR12526:SF510">
    <property type="entry name" value="D-INOSITOL 3-PHOSPHATE GLYCOSYLTRANSFERASE"/>
    <property type="match status" value="1"/>
</dbReference>
<dbReference type="Gene3D" id="3.40.50.2000">
    <property type="entry name" value="Glycogen Phosphorylase B"/>
    <property type="match status" value="2"/>
</dbReference>
<keyword evidence="1" id="KW-0328">Glycosyltransferase</keyword>
<protein>
    <submittedName>
        <fullName evidence="5">Glycosyl transferase</fullName>
    </submittedName>
</protein>
<dbReference type="InterPro" id="IPR028098">
    <property type="entry name" value="Glyco_trans_4-like_N"/>
</dbReference>
<feature type="domain" description="Glycosyltransferase subfamily 4-like N-terminal" evidence="4">
    <location>
        <begin position="80"/>
        <end position="150"/>
    </location>
</feature>
<comment type="caution">
    <text evidence="5">The sequence shown here is derived from an EMBL/GenBank/DDBJ whole genome shotgun (WGS) entry which is preliminary data.</text>
</comment>
<dbReference type="SUPFAM" id="SSF53756">
    <property type="entry name" value="UDP-Glycosyltransferase/glycogen phosphorylase"/>
    <property type="match status" value="1"/>
</dbReference>
<feature type="domain" description="Glycosyl transferase family 1" evidence="3">
    <location>
        <begin position="160"/>
        <end position="316"/>
    </location>
</feature>
<keyword evidence="6" id="KW-1185">Reference proteome</keyword>
<dbReference type="Pfam" id="PF00534">
    <property type="entry name" value="Glycos_transf_1"/>
    <property type="match status" value="1"/>
</dbReference>
<sequence>MRFVAPELSGPSGGTNYNRRVCQELGVREVFVPGDWPWAGDAERSALAGALLGVPDGSAVFVDGLVACAAPEVVVPAAARLRLAVLVHLPLADETGLTPGEAAELDARERATLRAAAAVVATSATTARRLVEHHGLAPARVHVAAPGADRASLASGTPDGRRLLCVAALTPRKGHDVLVAALAKVAEWPWECLCAGAGDPDRLDRLVAAHGLDGRVRFEGAQVGADLDARYAAADLLVLASHAETYGMVVTEALARGVPVLATAVGGVPEALGHAPSGAVPGLLVPPGDVAALAGALRRWLGEPDTRERLRAAARARRETLTGWDVTARAVTDVVGMI</sequence>
<evidence type="ECO:0000256" key="2">
    <source>
        <dbReference type="ARBA" id="ARBA00022679"/>
    </source>
</evidence>
<keyword evidence="2 5" id="KW-0808">Transferase</keyword>
<dbReference type="Proteomes" id="UP000482960">
    <property type="component" value="Unassembled WGS sequence"/>
</dbReference>
<dbReference type="AlphaFoldDB" id="A0A6V8LLC4"/>
<evidence type="ECO:0000256" key="1">
    <source>
        <dbReference type="ARBA" id="ARBA00022676"/>
    </source>
</evidence>
<dbReference type="GO" id="GO:0016757">
    <property type="term" value="F:glycosyltransferase activity"/>
    <property type="evidence" value="ECO:0007669"/>
    <property type="project" value="UniProtKB-KW"/>
</dbReference>
<dbReference type="PANTHER" id="PTHR12526">
    <property type="entry name" value="GLYCOSYLTRANSFERASE"/>
    <property type="match status" value="1"/>
</dbReference>
<evidence type="ECO:0000313" key="6">
    <source>
        <dbReference type="Proteomes" id="UP000482960"/>
    </source>
</evidence>
<dbReference type="InterPro" id="IPR001296">
    <property type="entry name" value="Glyco_trans_1"/>
</dbReference>
<dbReference type="CDD" id="cd03801">
    <property type="entry name" value="GT4_PimA-like"/>
    <property type="match status" value="1"/>
</dbReference>
<accession>A0A6V8LLC4</accession>
<evidence type="ECO:0000259" key="3">
    <source>
        <dbReference type="Pfam" id="PF00534"/>
    </source>
</evidence>
<proteinExistence type="predicted"/>